<feature type="compositionally biased region" description="Polar residues" evidence="1">
    <location>
        <begin position="22"/>
        <end position="31"/>
    </location>
</feature>
<dbReference type="EMBL" id="JAPDRK010000007">
    <property type="protein sequence ID" value="KAJ9610636.1"/>
    <property type="molecule type" value="Genomic_DNA"/>
</dbReference>
<accession>A0AA39CJT8</accession>
<feature type="region of interest" description="Disordered" evidence="1">
    <location>
        <begin position="443"/>
        <end position="462"/>
    </location>
</feature>
<gene>
    <name evidence="2" type="ORF">H2200_005413</name>
</gene>
<dbReference type="Proteomes" id="UP001172673">
    <property type="component" value="Unassembled WGS sequence"/>
</dbReference>
<feature type="region of interest" description="Disordered" evidence="1">
    <location>
        <begin position="343"/>
        <end position="369"/>
    </location>
</feature>
<feature type="compositionally biased region" description="Pro residues" evidence="1">
    <location>
        <begin position="189"/>
        <end position="209"/>
    </location>
</feature>
<sequence>MSGTTDFTSGSASEWCWAGNSYTPSPSSSPLHDSIDIRAGDFHRSPSRSTASIFGFRNSSPRHTPPSPRSRRVPSSLTPVVKYPDKIDPPSPTEIVPFHYRRAPSFESPTRMPTVSPPPLVASPTPLRFCPLVKRYYGGGYGAKLTPTKVKYPGGFPDNRYPLWPPQPPRPKLRFCPGAKFYGGGYGPLMPPTDPQMFPPVLRPPPPSPSVISTRATKGSRFQSISSRSSSSGPPSVSPVFLPSGNPSVLSSGSSLGDTVSHCWCSPSQQSSLDSRSTSSSPRNDTAPNPVLLQLEAIARRAAAISKVPPPVSLSPASSSSASSHPEPVWFCDVPGCLNHQFRPSSPPVPIDDDNDDFAAPPGIPAESSFPQDLFQKFLAQCRAAGGRRLPSPSASPSDRQSSSGDSVSDSPSPRSLSGDDNPPEVHPVSGLVDHSFDSVYTAGDLSESPLPDSPTGSDICFRNEPTIRHYTTIEPQSSAGFFSRCGQVLDAAVSKAAAWIQSWF</sequence>
<feature type="compositionally biased region" description="Low complexity" evidence="1">
    <location>
        <begin position="267"/>
        <end position="286"/>
    </location>
</feature>
<feature type="compositionally biased region" description="Low complexity" evidence="1">
    <location>
        <begin position="391"/>
        <end position="421"/>
    </location>
</feature>
<dbReference type="AlphaFoldDB" id="A0AA39CJT8"/>
<reference evidence="2" key="1">
    <citation type="submission" date="2022-10" db="EMBL/GenBank/DDBJ databases">
        <title>Culturing micro-colonial fungi from biological soil crusts in the Mojave desert and describing Neophaeococcomyces mojavensis, and introducing the new genera and species Taxawa tesnikishii.</title>
        <authorList>
            <person name="Kurbessoian T."/>
            <person name="Stajich J.E."/>
        </authorList>
    </citation>
    <scope>NUCLEOTIDE SEQUENCE</scope>
    <source>
        <strain evidence="2">TK_41</strain>
    </source>
</reference>
<evidence type="ECO:0000313" key="2">
    <source>
        <dbReference type="EMBL" id="KAJ9610636.1"/>
    </source>
</evidence>
<comment type="caution">
    <text evidence="2">The sequence shown here is derived from an EMBL/GenBank/DDBJ whole genome shotgun (WGS) entry which is preliminary data.</text>
</comment>
<feature type="compositionally biased region" description="Basic and acidic residues" evidence="1">
    <location>
        <begin position="33"/>
        <end position="44"/>
    </location>
</feature>
<feature type="region of interest" description="Disordered" evidence="1">
    <location>
        <begin position="386"/>
        <end position="431"/>
    </location>
</feature>
<feature type="region of interest" description="Disordered" evidence="1">
    <location>
        <begin position="187"/>
        <end position="240"/>
    </location>
</feature>
<name>A0AA39CJT8_9EURO</name>
<feature type="region of interest" description="Disordered" evidence="1">
    <location>
        <begin position="22"/>
        <end position="95"/>
    </location>
</feature>
<keyword evidence="3" id="KW-1185">Reference proteome</keyword>
<feature type="region of interest" description="Disordered" evidence="1">
    <location>
        <begin position="267"/>
        <end position="289"/>
    </location>
</feature>
<evidence type="ECO:0000313" key="3">
    <source>
        <dbReference type="Proteomes" id="UP001172673"/>
    </source>
</evidence>
<proteinExistence type="predicted"/>
<organism evidence="2 3">
    <name type="scientific">Cladophialophora chaetospira</name>
    <dbReference type="NCBI Taxonomy" id="386627"/>
    <lineage>
        <taxon>Eukaryota</taxon>
        <taxon>Fungi</taxon>
        <taxon>Dikarya</taxon>
        <taxon>Ascomycota</taxon>
        <taxon>Pezizomycotina</taxon>
        <taxon>Eurotiomycetes</taxon>
        <taxon>Chaetothyriomycetidae</taxon>
        <taxon>Chaetothyriales</taxon>
        <taxon>Herpotrichiellaceae</taxon>
        <taxon>Cladophialophora</taxon>
    </lineage>
</organism>
<feature type="compositionally biased region" description="Low complexity" evidence="1">
    <location>
        <begin position="219"/>
        <end position="240"/>
    </location>
</feature>
<evidence type="ECO:0000256" key="1">
    <source>
        <dbReference type="SAM" id="MobiDB-lite"/>
    </source>
</evidence>
<protein>
    <submittedName>
        <fullName evidence="2">Uncharacterized protein</fullName>
    </submittedName>
</protein>